<proteinExistence type="predicted"/>
<protein>
    <submittedName>
        <fullName evidence="1">RCG51113</fullName>
    </submittedName>
</protein>
<gene>
    <name evidence="1" type="ORF">rCG_51113</name>
</gene>
<evidence type="ECO:0000313" key="1">
    <source>
        <dbReference type="EMBL" id="EDL92331.1"/>
    </source>
</evidence>
<name>A6IYK3_RAT</name>
<evidence type="ECO:0000313" key="2">
    <source>
        <dbReference type="Proteomes" id="UP000234681"/>
    </source>
</evidence>
<sequence>MFLRLYSILRKLIVRGSHCGAELETAFFSSEDFPFVFRGKVGSPLEKDRIGNLCLDFSQLLEFRVLRRNFSA</sequence>
<accession>A6IYK3</accession>
<dbReference type="AlphaFoldDB" id="A6IYK3"/>
<dbReference type="EMBL" id="CH473972">
    <property type="protein sequence ID" value="EDL92331.1"/>
    <property type="molecule type" value="Genomic_DNA"/>
</dbReference>
<dbReference type="Proteomes" id="UP000234681">
    <property type="component" value="Chromosome 19"/>
</dbReference>
<reference evidence="2" key="1">
    <citation type="submission" date="2005-09" db="EMBL/GenBank/DDBJ databases">
        <authorList>
            <person name="Mural R.J."/>
            <person name="Li P.W."/>
            <person name="Adams M.D."/>
            <person name="Amanatides P.G."/>
            <person name="Baden-Tillson H."/>
            <person name="Barnstead M."/>
            <person name="Chin S.H."/>
            <person name="Dew I."/>
            <person name="Evans C.A."/>
            <person name="Ferriera S."/>
            <person name="Flanigan M."/>
            <person name="Fosler C."/>
            <person name="Glodek A."/>
            <person name="Gu Z."/>
            <person name="Holt R.A."/>
            <person name="Jennings D."/>
            <person name="Kraft C.L."/>
            <person name="Lu F."/>
            <person name="Nguyen T."/>
            <person name="Nusskern D.R."/>
            <person name="Pfannkoch C.M."/>
            <person name="Sitter C."/>
            <person name="Sutton G.G."/>
            <person name="Venter J.C."/>
            <person name="Wang Z."/>
            <person name="Woodage T."/>
            <person name="Zheng X.H."/>
            <person name="Zhong F."/>
        </authorList>
    </citation>
    <scope>NUCLEOTIDE SEQUENCE [LARGE SCALE GENOMIC DNA]</scope>
    <source>
        <strain>BN</strain>
        <strain evidence="2">Sprague-Dawley</strain>
    </source>
</reference>
<organism evidence="1 2">
    <name type="scientific">Rattus norvegicus</name>
    <name type="common">Rat</name>
    <dbReference type="NCBI Taxonomy" id="10116"/>
    <lineage>
        <taxon>Eukaryota</taxon>
        <taxon>Metazoa</taxon>
        <taxon>Chordata</taxon>
        <taxon>Craniata</taxon>
        <taxon>Vertebrata</taxon>
        <taxon>Euteleostomi</taxon>
        <taxon>Mammalia</taxon>
        <taxon>Eutheria</taxon>
        <taxon>Euarchontoglires</taxon>
        <taxon>Glires</taxon>
        <taxon>Rodentia</taxon>
        <taxon>Myomorpha</taxon>
        <taxon>Muroidea</taxon>
        <taxon>Muridae</taxon>
        <taxon>Murinae</taxon>
        <taxon>Rattus</taxon>
    </lineage>
</organism>